<comment type="caution">
    <text evidence="2">The sequence shown here is derived from an EMBL/GenBank/DDBJ whole genome shotgun (WGS) entry which is preliminary data.</text>
</comment>
<evidence type="ECO:0000313" key="2">
    <source>
        <dbReference type="EMBL" id="GAA1015164.1"/>
    </source>
</evidence>
<gene>
    <name evidence="2" type="ORF">GCM10009564_46860</name>
</gene>
<dbReference type="EMBL" id="BAAAHU010000061">
    <property type="protein sequence ID" value="GAA1015164.1"/>
    <property type="molecule type" value="Genomic_DNA"/>
</dbReference>
<accession>A0ABP4DR81</accession>
<protein>
    <submittedName>
        <fullName evidence="2">Uncharacterized protein</fullName>
    </submittedName>
</protein>
<organism evidence="2 3">
    <name type="scientific">Streptomyces thermogriseus</name>
    <dbReference type="NCBI Taxonomy" id="75292"/>
    <lineage>
        <taxon>Bacteria</taxon>
        <taxon>Bacillati</taxon>
        <taxon>Actinomycetota</taxon>
        <taxon>Actinomycetes</taxon>
        <taxon>Kitasatosporales</taxon>
        <taxon>Streptomycetaceae</taxon>
        <taxon>Streptomyces</taxon>
    </lineage>
</organism>
<evidence type="ECO:0000313" key="3">
    <source>
        <dbReference type="Proteomes" id="UP001501072"/>
    </source>
</evidence>
<name>A0ABP4DR81_9ACTN</name>
<sequence>MQNCARPVNRMGRWPVRSAQPMRPMRRTRRTRGLTAGTGMTGKQVLMTELAVVGGLVLALLIREVPGLVREIRIWRMVGFGPGPRRRS</sequence>
<dbReference type="Proteomes" id="UP001501072">
    <property type="component" value="Unassembled WGS sequence"/>
</dbReference>
<evidence type="ECO:0000256" key="1">
    <source>
        <dbReference type="SAM" id="MobiDB-lite"/>
    </source>
</evidence>
<feature type="region of interest" description="Disordered" evidence="1">
    <location>
        <begin position="1"/>
        <end position="40"/>
    </location>
</feature>
<keyword evidence="3" id="KW-1185">Reference proteome</keyword>
<reference evidence="3" key="1">
    <citation type="journal article" date="2019" name="Int. J. Syst. Evol. Microbiol.">
        <title>The Global Catalogue of Microorganisms (GCM) 10K type strain sequencing project: providing services to taxonomists for standard genome sequencing and annotation.</title>
        <authorList>
            <consortium name="The Broad Institute Genomics Platform"/>
            <consortium name="The Broad Institute Genome Sequencing Center for Infectious Disease"/>
            <person name="Wu L."/>
            <person name="Ma J."/>
        </authorList>
    </citation>
    <scope>NUCLEOTIDE SEQUENCE [LARGE SCALE GENOMIC DNA]</scope>
    <source>
        <strain evidence="3">JCM 11269</strain>
    </source>
</reference>
<proteinExistence type="predicted"/>